<keyword evidence="1" id="KW-1133">Transmembrane helix</keyword>
<evidence type="ECO:0000313" key="2">
    <source>
        <dbReference type="EMBL" id="SVB89269.1"/>
    </source>
</evidence>
<accession>A0A382HPX5</accession>
<reference evidence="2" key="1">
    <citation type="submission" date="2018-05" db="EMBL/GenBank/DDBJ databases">
        <authorList>
            <person name="Lanie J.A."/>
            <person name="Ng W.-L."/>
            <person name="Kazmierczak K.M."/>
            <person name="Andrzejewski T.M."/>
            <person name="Davidsen T.M."/>
            <person name="Wayne K.J."/>
            <person name="Tettelin H."/>
            <person name="Glass J.I."/>
            <person name="Rusch D."/>
            <person name="Podicherti R."/>
            <person name="Tsui H.-C.T."/>
            <person name="Winkler M.E."/>
        </authorList>
    </citation>
    <scope>NUCLEOTIDE SEQUENCE</scope>
</reference>
<dbReference type="EMBL" id="UINC01062540">
    <property type="protein sequence ID" value="SVB89269.1"/>
    <property type="molecule type" value="Genomic_DNA"/>
</dbReference>
<sequence length="289" mass="32925">MNEELIENHGPAKSMRNRILINLGLGLVSTALFVLVMELVFPKILHKLPLSIYLGLGKDYKILGQYHKKSVIPTDYIALVGDSHALGSGDWYLEIVKKHKLTQGDYHSAHILFNETGRDVLSFGTLGSGSLRGLVLKPISHFIYFNSLRDFKLKLPREILVYFFEGNDLSDNAYAIEKRFRVGYDMDRLYDPEYFKVFIEKEILGTDPLYTGEVPFKNWLFSRFLVESVGDNTYNELRRGIKKLKKFVMGLFRVSPAEAEEIRVSPDFSGMVSKTDSGNSKTAHSDEKV</sequence>
<name>A0A382HPX5_9ZZZZ</name>
<evidence type="ECO:0000256" key="1">
    <source>
        <dbReference type="SAM" id="Phobius"/>
    </source>
</evidence>
<gene>
    <name evidence="2" type="ORF">METZ01_LOCUS242123</name>
</gene>
<protein>
    <submittedName>
        <fullName evidence="2">Uncharacterized protein</fullName>
    </submittedName>
</protein>
<organism evidence="2">
    <name type="scientific">marine metagenome</name>
    <dbReference type="NCBI Taxonomy" id="408172"/>
    <lineage>
        <taxon>unclassified sequences</taxon>
        <taxon>metagenomes</taxon>
        <taxon>ecological metagenomes</taxon>
    </lineage>
</organism>
<feature type="transmembrane region" description="Helical" evidence="1">
    <location>
        <begin position="20"/>
        <end position="41"/>
    </location>
</feature>
<dbReference type="AlphaFoldDB" id="A0A382HPX5"/>
<keyword evidence="1" id="KW-0812">Transmembrane</keyword>
<keyword evidence="1" id="KW-0472">Membrane</keyword>
<proteinExistence type="predicted"/>